<dbReference type="InterPro" id="IPR001128">
    <property type="entry name" value="Cyt_P450"/>
</dbReference>
<keyword evidence="5 7" id="KW-0408">Iron</keyword>
<dbReference type="InterPro" id="IPR017972">
    <property type="entry name" value="Cyt_P450_CS"/>
</dbReference>
<evidence type="ECO:0000313" key="8">
    <source>
        <dbReference type="EMBL" id="CAD8118886.1"/>
    </source>
</evidence>
<dbReference type="GO" id="GO:0020037">
    <property type="term" value="F:heme binding"/>
    <property type="evidence" value="ECO:0007669"/>
    <property type="project" value="InterPro"/>
</dbReference>
<dbReference type="InterPro" id="IPR050196">
    <property type="entry name" value="Cytochrome_P450_Monoox"/>
</dbReference>
<evidence type="ECO:0000256" key="5">
    <source>
        <dbReference type="ARBA" id="ARBA00023004"/>
    </source>
</evidence>
<evidence type="ECO:0000256" key="1">
    <source>
        <dbReference type="ARBA" id="ARBA00010617"/>
    </source>
</evidence>
<reference evidence="8" key="1">
    <citation type="submission" date="2021-01" db="EMBL/GenBank/DDBJ databases">
        <authorList>
            <consortium name="Genoscope - CEA"/>
            <person name="William W."/>
        </authorList>
    </citation>
    <scope>NUCLEOTIDE SEQUENCE</scope>
</reference>
<sequence>MILFVIIILAVYVLHRVVFKPLIPLLILKLQFGKEAYLWYSPIWGSLKYNFRSLEQNGDFFGDFRKIMRDNPKVKILLTNFLDQPFINFVDSEYVKKMYQDYQDFPKFNLLRYDDLIDKGLLMKEGEEWKYERNLLGSVFTFEKLKQRIPMINKIVRERCRQDAKTNSLNFLTWITGEVVINSFFGEIAQGLILNGKPGQVEIVTLVADIMLLRFKNIYTQLKLMILGNKGWRILATKKEKEINNRVDIVRNTIKKLIETRLQQLRVENQRNEKDQYILDIYLQELLKQEKEGSKIKMDIENVLQQFLTLFFAGTDTTATMCFTCLVYLAKYPDVQNELLEEIKNVIKEEDQDVSDTHFIKLVKMNAFINEVFRLKNPAFSPFIRIVLKDMKLLDVKLKKGWMVVQRHDIPPIRDQHFNNPEEFDYKRWLDKQGMIEQDNGFVHIPFGAGGRNCIGQHMALMELKILLCHIIRQFEISLNPEIKLKFSIRFLYGAEPENCLIYKERK</sequence>
<keyword evidence="4 7" id="KW-0560">Oxidoreductase</keyword>
<gene>
    <name evidence="8" type="ORF">PSON_ATCC_30995.1.T1190020</name>
</gene>
<keyword evidence="6 7" id="KW-0503">Monooxygenase</keyword>
<dbReference type="OrthoDB" id="1470350at2759"/>
<organism evidence="8 9">
    <name type="scientific">Paramecium sonneborni</name>
    <dbReference type="NCBI Taxonomy" id="65129"/>
    <lineage>
        <taxon>Eukaryota</taxon>
        <taxon>Sar</taxon>
        <taxon>Alveolata</taxon>
        <taxon>Ciliophora</taxon>
        <taxon>Intramacronucleata</taxon>
        <taxon>Oligohymenophorea</taxon>
        <taxon>Peniculida</taxon>
        <taxon>Parameciidae</taxon>
        <taxon>Paramecium</taxon>
    </lineage>
</organism>
<keyword evidence="2 7" id="KW-0349">Heme</keyword>
<comment type="caution">
    <text evidence="8">The sequence shown here is derived from an EMBL/GenBank/DDBJ whole genome shotgun (WGS) entry which is preliminary data.</text>
</comment>
<proteinExistence type="inferred from homology"/>
<comment type="similarity">
    <text evidence="1 7">Belongs to the cytochrome P450 family.</text>
</comment>
<dbReference type="FunFam" id="1.10.630.10:FF:000091">
    <property type="entry name" value="Uncharacterized protein"/>
    <property type="match status" value="1"/>
</dbReference>
<evidence type="ECO:0000256" key="2">
    <source>
        <dbReference type="ARBA" id="ARBA00022617"/>
    </source>
</evidence>
<keyword evidence="9" id="KW-1185">Reference proteome</keyword>
<dbReference type="AlphaFoldDB" id="A0A8S1QSZ8"/>
<evidence type="ECO:0000256" key="4">
    <source>
        <dbReference type="ARBA" id="ARBA00023002"/>
    </source>
</evidence>
<dbReference type="PANTHER" id="PTHR24291:SF50">
    <property type="entry name" value="BIFUNCTIONAL ALBAFLAVENONE MONOOXYGENASE_TERPENE SYNTHASE"/>
    <property type="match status" value="1"/>
</dbReference>
<dbReference type="Proteomes" id="UP000692954">
    <property type="component" value="Unassembled WGS sequence"/>
</dbReference>
<dbReference type="GO" id="GO:0005506">
    <property type="term" value="F:iron ion binding"/>
    <property type="evidence" value="ECO:0007669"/>
    <property type="project" value="InterPro"/>
</dbReference>
<dbReference type="Pfam" id="PF00067">
    <property type="entry name" value="p450"/>
    <property type="match status" value="1"/>
</dbReference>
<evidence type="ECO:0000256" key="6">
    <source>
        <dbReference type="ARBA" id="ARBA00023033"/>
    </source>
</evidence>
<dbReference type="GO" id="GO:0004497">
    <property type="term" value="F:monooxygenase activity"/>
    <property type="evidence" value="ECO:0007669"/>
    <property type="project" value="UniProtKB-KW"/>
</dbReference>
<accession>A0A8S1QSZ8</accession>
<dbReference type="EMBL" id="CAJJDN010000119">
    <property type="protein sequence ID" value="CAD8118886.1"/>
    <property type="molecule type" value="Genomic_DNA"/>
</dbReference>
<protein>
    <recommendedName>
        <fullName evidence="10">Cytochrome P450</fullName>
    </recommendedName>
</protein>
<dbReference type="CDD" id="cd20621">
    <property type="entry name" value="CYP5011A1-like"/>
    <property type="match status" value="1"/>
</dbReference>
<dbReference type="PANTHER" id="PTHR24291">
    <property type="entry name" value="CYTOCHROME P450 FAMILY 4"/>
    <property type="match status" value="1"/>
</dbReference>
<evidence type="ECO:0000313" key="9">
    <source>
        <dbReference type="Proteomes" id="UP000692954"/>
    </source>
</evidence>
<keyword evidence="3 7" id="KW-0479">Metal-binding</keyword>
<dbReference type="GO" id="GO:0016705">
    <property type="term" value="F:oxidoreductase activity, acting on paired donors, with incorporation or reduction of molecular oxygen"/>
    <property type="evidence" value="ECO:0007669"/>
    <property type="project" value="InterPro"/>
</dbReference>
<dbReference type="PROSITE" id="PS00086">
    <property type="entry name" value="CYTOCHROME_P450"/>
    <property type="match status" value="1"/>
</dbReference>
<evidence type="ECO:0000256" key="3">
    <source>
        <dbReference type="ARBA" id="ARBA00022723"/>
    </source>
</evidence>
<evidence type="ECO:0000256" key="7">
    <source>
        <dbReference type="RuleBase" id="RU000461"/>
    </source>
</evidence>
<evidence type="ECO:0008006" key="10">
    <source>
        <dbReference type="Google" id="ProtNLM"/>
    </source>
</evidence>
<name>A0A8S1QSZ8_9CILI</name>